<dbReference type="Gramene" id="rna-AYBTSS11_LOCUS13396">
    <property type="protein sequence ID" value="CAJ1948820.1"/>
    <property type="gene ID" value="gene-AYBTSS11_LOCUS13396"/>
</dbReference>
<sequence>MNTAENATLHDISIHERFFALLIPDRHCSPSLATALLVLAVVASLIVLVVALLALVVTVLALVVCVIAGRLVRVLIWGSYDKFVGVMPLI</sequence>
<dbReference type="EMBL" id="OY731401">
    <property type="protein sequence ID" value="CAJ1948820.1"/>
    <property type="molecule type" value="Genomic_DNA"/>
</dbReference>
<gene>
    <name evidence="2" type="ORF">AYBTSS11_LOCUS13396</name>
</gene>
<reference evidence="2" key="1">
    <citation type="submission" date="2023-10" db="EMBL/GenBank/DDBJ databases">
        <authorList>
            <person name="Domelevo Entfellner J.-B."/>
        </authorList>
    </citation>
    <scope>NUCLEOTIDE SEQUENCE</scope>
</reference>
<keyword evidence="1" id="KW-0472">Membrane</keyword>
<keyword evidence="1" id="KW-0812">Transmembrane</keyword>
<proteinExistence type="predicted"/>
<dbReference type="Proteomes" id="UP001189624">
    <property type="component" value="Chromosome 4"/>
</dbReference>
<dbReference type="AlphaFoldDB" id="A0AA86VIQ1"/>
<keyword evidence="1" id="KW-1133">Transmembrane helix</keyword>
<evidence type="ECO:0000313" key="2">
    <source>
        <dbReference type="EMBL" id="CAJ1948820.1"/>
    </source>
</evidence>
<evidence type="ECO:0000256" key="1">
    <source>
        <dbReference type="SAM" id="Phobius"/>
    </source>
</evidence>
<name>A0AA86VIQ1_9FABA</name>
<evidence type="ECO:0000313" key="3">
    <source>
        <dbReference type="Proteomes" id="UP001189624"/>
    </source>
</evidence>
<keyword evidence="3" id="KW-1185">Reference proteome</keyword>
<accession>A0AA86VIQ1</accession>
<protein>
    <submittedName>
        <fullName evidence="2">Uncharacterized protein</fullName>
    </submittedName>
</protein>
<organism evidence="2 3">
    <name type="scientific">Sphenostylis stenocarpa</name>
    <dbReference type="NCBI Taxonomy" id="92480"/>
    <lineage>
        <taxon>Eukaryota</taxon>
        <taxon>Viridiplantae</taxon>
        <taxon>Streptophyta</taxon>
        <taxon>Embryophyta</taxon>
        <taxon>Tracheophyta</taxon>
        <taxon>Spermatophyta</taxon>
        <taxon>Magnoliopsida</taxon>
        <taxon>eudicotyledons</taxon>
        <taxon>Gunneridae</taxon>
        <taxon>Pentapetalae</taxon>
        <taxon>rosids</taxon>
        <taxon>fabids</taxon>
        <taxon>Fabales</taxon>
        <taxon>Fabaceae</taxon>
        <taxon>Papilionoideae</taxon>
        <taxon>50 kb inversion clade</taxon>
        <taxon>NPAAA clade</taxon>
        <taxon>indigoferoid/millettioid clade</taxon>
        <taxon>Phaseoleae</taxon>
        <taxon>Sphenostylis</taxon>
    </lineage>
</organism>
<feature type="transmembrane region" description="Helical" evidence="1">
    <location>
        <begin position="35"/>
        <end position="68"/>
    </location>
</feature>